<name>A0AB35U7Y6_9FIRM</name>
<dbReference type="PANTHER" id="PTHR10363">
    <property type="entry name" value="BLEOMYCIN HYDROLASE"/>
    <property type="match status" value="1"/>
</dbReference>
<dbReference type="GO" id="GO:0009636">
    <property type="term" value="P:response to toxic substance"/>
    <property type="evidence" value="ECO:0007669"/>
    <property type="project" value="TreeGrafter"/>
</dbReference>
<evidence type="ECO:0000256" key="1">
    <source>
        <dbReference type="ARBA" id="ARBA00022670"/>
    </source>
</evidence>
<dbReference type="PIRSF" id="PIRSF005700">
    <property type="entry name" value="PepC"/>
    <property type="match status" value="1"/>
</dbReference>
<comment type="caution">
    <text evidence="6">The sequence shown here is derived from an EMBL/GenBank/DDBJ whole genome shotgun (WGS) entry which is preliminary data.</text>
</comment>
<dbReference type="Proteomes" id="UP001286174">
    <property type="component" value="Unassembled WGS sequence"/>
</dbReference>
<feature type="active site" evidence="5">
    <location>
        <position position="381"/>
    </location>
</feature>
<keyword evidence="1 4" id="KW-0645">Protease</keyword>
<dbReference type="CDD" id="cd00585">
    <property type="entry name" value="Peptidase_C1B"/>
    <property type="match status" value="1"/>
</dbReference>
<keyword evidence="2 4" id="KW-0378">Hydrolase</keyword>
<dbReference type="InterPro" id="IPR000169">
    <property type="entry name" value="Pept_cys_AS"/>
</dbReference>
<accession>A0AB35U7Y6</accession>
<dbReference type="Pfam" id="PF03051">
    <property type="entry name" value="Peptidase_C1_2"/>
    <property type="match status" value="1"/>
</dbReference>
<dbReference type="GO" id="GO:0043418">
    <property type="term" value="P:homocysteine catabolic process"/>
    <property type="evidence" value="ECO:0007669"/>
    <property type="project" value="TreeGrafter"/>
</dbReference>
<evidence type="ECO:0000313" key="7">
    <source>
        <dbReference type="Proteomes" id="UP001286174"/>
    </source>
</evidence>
<dbReference type="GO" id="GO:0070005">
    <property type="term" value="F:cysteine-type aminopeptidase activity"/>
    <property type="evidence" value="ECO:0007669"/>
    <property type="project" value="InterPro"/>
</dbReference>
<keyword evidence="4" id="KW-0031">Aminopeptidase</keyword>
<evidence type="ECO:0000256" key="3">
    <source>
        <dbReference type="ARBA" id="ARBA00022807"/>
    </source>
</evidence>
<keyword evidence="7" id="KW-1185">Reference proteome</keyword>
<dbReference type="PANTHER" id="PTHR10363:SF2">
    <property type="entry name" value="BLEOMYCIN HYDROLASE"/>
    <property type="match status" value="1"/>
</dbReference>
<evidence type="ECO:0000313" key="6">
    <source>
        <dbReference type="EMBL" id="MDX8419384.1"/>
    </source>
</evidence>
<comment type="similarity">
    <text evidence="4">Belongs to the peptidase C1 family.</text>
</comment>
<gene>
    <name evidence="6" type="ORF">MOZ60_04660</name>
</gene>
<organism evidence="6 7">
    <name type="scientific">Grylomicrobium aquisgranensis</name>
    <dbReference type="NCBI Taxonomy" id="2926318"/>
    <lineage>
        <taxon>Bacteria</taxon>
        <taxon>Bacillati</taxon>
        <taxon>Bacillota</taxon>
        <taxon>Erysipelotrichia</taxon>
        <taxon>Erysipelotrichales</taxon>
        <taxon>Erysipelotrichaceae</taxon>
        <taxon>Grylomicrobium</taxon>
    </lineage>
</organism>
<evidence type="ECO:0000256" key="4">
    <source>
        <dbReference type="PIRNR" id="PIRNR005700"/>
    </source>
</evidence>
<reference evidence="6 7" key="1">
    <citation type="submission" date="2022-03" db="EMBL/GenBank/DDBJ databases">
        <title>Novel taxa within the pig intestine.</title>
        <authorList>
            <person name="Wylensek D."/>
            <person name="Bishof K."/>
            <person name="Afrizal A."/>
            <person name="Clavel T."/>
        </authorList>
    </citation>
    <scope>NUCLEOTIDE SEQUENCE [LARGE SCALE GENOMIC DNA]</scope>
    <source>
        <strain evidence="6 7">CLA-KB-P133</strain>
    </source>
</reference>
<evidence type="ECO:0000256" key="2">
    <source>
        <dbReference type="ARBA" id="ARBA00022801"/>
    </source>
</evidence>
<feature type="active site" evidence="5">
    <location>
        <position position="69"/>
    </location>
</feature>
<dbReference type="InterPro" id="IPR004134">
    <property type="entry name" value="Peptidase_C1B"/>
</dbReference>
<protein>
    <recommendedName>
        <fullName evidence="4">Aminopeptidase</fullName>
    </recommendedName>
</protein>
<dbReference type="AlphaFoldDB" id="A0AB35U7Y6"/>
<proteinExistence type="inferred from homology"/>
<dbReference type="EMBL" id="JALBUR010000008">
    <property type="protein sequence ID" value="MDX8419384.1"/>
    <property type="molecule type" value="Genomic_DNA"/>
</dbReference>
<sequence>MKAITEEMLDGFRQAYESDSHSVTMHAACARTELKDLVFDPDQAARLKGGYTYEVKTHGITAQKKSGRCWAFAALNMMRERVIKKCGLDDFQLSGNYLAFYDKLEKANNFLDLVVENADKPLDDRMMEYVLKGFHDGGYWDMDVDLVKKYGIVPKSAMPETYQSEHTELFMRMLNRVLRKDACILRNMIKDGKDVEETRKNMLAEVYRMECIVFGEPVKQFDFSWQDQDGMCHDDFGITPKEFFAKYVDLDLDAFVTLTCEPTTFKPLDTYYTFHYIGSMAESDVKCLNVSADVMEEMCVRMLKAGKPVWFGCDADAYGDRQEGVWDPESFDWSGLFGGVDFDMDRKDWLDYKNGYCSHAMLLVGVHLDENGKPDRWKIENSWGDEVGDKGYFVCSREYFQRYVYEAVIDWQYLDEKQKELLQKEPLRLEPWQG</sequence>
<dbReference type="InterPro" id="IPR038765">
    <property type="entry name" value="Papain-like_cys_pep_sf"/>
</dbReference>
<dbReference type="GO" id="GO:0005737">
    <property type="term" value="C:cytoplasm"/>
    <property type="evidence" value="ECO:0007669"/>
    <property type="project" value="TreeGrafter"/>
</dbReference>
<evidence type="ECO:0000256" key="5">
    <source>
        <dbReference type="PIRSR" id="PIRSR005700-1"/>
    </source>
</evidence>
<feature type="active site" evidence="5">
    <location>
        <position position="359"/>
    </location>
</feature>
<keyword evidence="3 4" id="KW-0788">Thiol protease</keyword>
<dbReference type="GO" id="GO:0006508">
    <property type="term" value="P:proteolysis"/>
    <property type="evidence" value="ECO:0007669"/>
    <property type="project" value="UniProtKB-KW"/>
</dbReference>
<dbReference type="RefSeq" id="WP_370595827.1">
    <property type="nucleotide sequence ID" value="NZ_JALBUR010000008.1"/>
</dbReference>
<dbReference type="SUPFAM" id="SSF54001">
    <property type="entry name" value="Cysteine proteinases"/>
    <property type="match status" value="1"/>
</dbReference>
<dbReference type="Gene3D" id="3.90.70.10">
    <property type="entry name" value="Cysteine proteinases"/>
    <property type="match status" value="1"/>
</dbReference>
<dbReference type="PROSITE" id="PS00139">
    <property type="entry name" value="THIOL_PROTEASE_CYS"/>
    <property type="match status" value="1"/>
</dbReference>